<dbReference type="GO" id="GO:0071269">
    <property type="term" value="P:L-homocysteine biosynthetic process"/>
    <property type="evidence" value="ECO:0007669"/>
    <property type="project" value="TreeGrafter"/>
</dbReference>
<dbReference type="InterPro" id="IPR015424">
    <property type="entry name" value="PyrdxlP-dep_Trfase"/>
</dbReference>
<dbReference type="Gene3D" id="3.40.640.10">
    <property type="entry name" value="Type I PLP-dependent aspartate aminotransferase-like (Major domain)"/>
    <property type="match status" value="1"/>
</dbReference>
<dbReference type="EMBL" id="JACHMW010000001">
    <property type="protein sequence ID" value="MBB5849650.1"/>
    <property type="molecule type" value="Genomic_DNA"/>
</dbReference>
<evidence type="ECO:0000256" key="7">
    <source>
        <dbReference type="SAM" id="MobiDB-lite"/>
    </source>
</evidence>
<dbReference type="InterPro" id="IPR015422">
    <property type="entry name" value="PyrdxlP-dep_Trfase_small"/>
</dbReference>
<dbReference type="GO" id="GO:0005737">
    <property type="term" value="C:cytoplasm"/>
    <property type="evidence" value="ECO:0007669"/>
    <property type="project" value="TreeGrafter"/>
</dbReference>
<evidence type="ECO:0000313" key="9">
    <source>
        <dbReference type="Proteomes" id="UP000567246"/>
    </source>
</evidence>
<dbReference type="Gene3D" id="3.90.1150.10">
    <property type="entry name" value="Aspartate Aminotransferase, domain 1"/>
    <property type="match status" value="1"/>
</dbReference>
<comment type="similarity">
    <text evidence="2 6">Belongs to the trans-sulfuration enzymes family.</text>
</comment>
<dbReference type="InterPro" id="IPR006235">
    <property type="entry name" value="OAc-hSer/O-AcSer_sulfhydrylase"/>
</dbReference>
<evidence type="ECO:0000256" key="4">
    <source>
        <dbReference type="ARBA" id="ARBA00022898"/>
    </source>
</evidence>
<name>A0A7W9JKL9_9MICC</name>
<dbReference type="GO" id="GO:0030170">
    <property type="term" value="F:pyridoxal phosphate binding"/>
    <property type="evidence" value="ECO:0007669"/>
    <property type="project" value="InterPro"/>
</dbReference>
<keyword evidence="3 8" id="KW-0808">Transferase</keyword>
<dbReference type="PANTHER" id="PTHR43797:SF2">
    <property type="entry name" value="HOMOCYSTEINE_CYSTEINE SYNTHASE"/>
    <property type="match status" value="1"/>
</dbReference>
<dbReference type="GO" id="GO:0006535">
    <property type="term" value="P:cysteine biosynthetic process from serine"/>
    <property type="evidence" value="ECO:0007669"/>
    <property type="project" value="TreeGrafter"/>
</dbReference>
<organism evidence="8 9">
    <name type="scientific">Micrococcus endophyticus</name>
    <dbReference type="NCBI Taxonomy" id="455343"/>
    <lineage>
        <taxon>Bacteria</taxon>
        <taxon>Bacillati</taxon>
        <taxon>Actinomycetota</taxon>
        <taxon>Actinomycetes</taxon>
        <taxon>Micrococcales</taxon>
        <taxon>Micrococcaceae</taxon>
        <taxon>Micrococcus</taxon>
    </lineage>
</organism>
<dbReference type="PANTHER" id="PTHR43797">
    <property type="entry name" value="HOMOCYSTEINE/CYSTEINE SYNTHASE"/>
    <property type="match status" value="1"/>
</dbReference>
<comment type="caution">
    <text evidence="8">The sequence shown here is derived from an EMBL/GenBank/DDBJ whole genome shotgun (WGS) entry which is preliminary data.</text>
</comment>
<dbReference type="InterPro" id="IPR000277">
    <property type="entry name" value="Cys/Met-Metab_PyrdxlP-dep_enz"/>
</dbReference>
<dbReference type="GO" id="GO:0004124">
    <property type="term" value="F:cysteine synthase activity"/>
    <property type="evidence" value="ECO:0007669"/>
    <property type="project" value="TreeGrafter"/>
</dbReference>
<protein>
    <submittedName>
        <fullName evidence="8">O-acetylhomoserine (Thiol)-lyase</fullName>
        <ecNumber evidence="8">2.5.1.49</ecNumber>
    </submittedName>
</protein>
<dbReference type="PROSITE" id="PS00868">
    <property type="entry name" value="CYS_MET_METAB_PP"/>
    <property type="match status" value="1"/>
</dbReference>
<dbReference type="RefSeq" id="WP_184173290.1">
    <property type="nucleotide sequence ID" value="NZ_BAABAG010000018.1"/>
</dbReference>
<dbReference type="GO" id="GO:0019346">
    <property type="term" value="P:transsulfuration"/>
    <property type="evidence" value="ECO:0007669"/>
    <property type="project" value="InterPro"/>
</dbReference>
<dbReference type="FunFam" id="3.40.640.10:FF:000035">
    <property type="entry name" value="O-succinylhomoserine sulfhydrylase"/>
    <property type="match status" value="1"/>
</dbReference>
<comment type="cofactor">
    <cofactor evidence="1 6">
        <name>pyridoxal 5'-phosphate</name>
        <dbReference type="ChEBI" id="CHEBI:597326"/>
    </cofactor>
</comment>
<proteinExistence type="inferred from homology"/>
<evidence type="ECO:0000256" key="5">
    <source>
        <dbReference type="PIRSR" id="PIRSR001434-2"/>
    </source>
</evidence>
<dbReference type="InterPro" id="IPR054542">
    <property type="entry name" value="Cys_met_metab_PP"/>
</dbReference>
<accession>A0A7W9JKL9</accession>
<evidence type="ECO:0000313" key="8">
    <source>
        <dbReference type="EMBL" id="MBB5849650.1"/>
    </source>
</evidence>
<dbReference type="GO" id="GO:0016829">
    <property type="term" value="F:lyase activity"/>
    <property type="evidence" value="ECO:0007669"/>
    <property type="project" value="UniProtKB-KW"/>
</dbReference>
<dbReference type="CDD" id="cd00614">
    <property type="entry name" value="CGS_like"/>
    <property type="match status" value="1"/>
</dbReference>
<dbReference type="SUPFAM" id="SSF53383">
    <property type="entry name" value="PLP-dependent transferases"/>
    <property type="match status" value="1"/>
</dbReference>
<dbReference type="EC" id="2.5.1.49" evidence="8"/>
<dbReference type="AlphaFoldDB" id="A0A7W9JKL9"/>
<feature type="modified residue" description="N6-(pyridoxal phosphate)lysine" evidence="5">
    <location>
        <position position="205"/>
    </location>
</feature>
<gene>
    <name evidence="8" type="ORF">HDA33_002214</name>
</gene>
<keyword evidence="4 5" id="KW-0663">Pyridoxal phosphate</keyword>
<feature type="region of interest" description="Disordered" evidence="7">
    <location>
        <begin position="1"/>
        <end position="22"/>
    </location>
</feature>
<evidence type="ECO:0000256" key="3">
    <source>
        <dbReference type="ARBA" id="ARBA00022679"/>
    </source>
</evidence>
<dbReference type="Proteomes" id="UP000567246">
    <property type="component" value="Unassembled WGS sequence"/>
</dbReference>
<keyword evidence="9" id="KW-1185">Reference proteome</keyword>
<dbReference type="GO" id="GO:0003961">
    <property type="term" value="F:O-acetylhomoserine aminocarboxypropyltransferase activity"/>
    <property type="evidence" value="ECO:0007669"/>
    <property type="project" value="UniProtKB-EC"/>
</dbReference>
<evidence type="ECO:0000256" key="6">
    <source>
        <dbReference type="RuleBase" id="RU362118"/>
    </source>
</evidence>
<evidence type="ECO:0000256" key="1">
    <source>
        <dbReference type="ARBA" id="ARBA00001933"/>
    </source>
</evidence>
<dbReference type="Pfam" id="PF01053">
    <property type="entry name" value="Cys_Met_Meta_PP"/>
    <property type="match status" value="1"/>
</dbReference>
<reference evidence="8 9" key="1">
    <citation type="submission" date="2020-08" db="EMBL/GenBank/DDBJ databases">
        <title>Sequencing the genomes of 1000 actinobacteria strains.</title>
        <authorList>
            <person name="Klenk H.-P."/>
        </authorList>
    </citation>
    <scope>NUCLEOTIDE SEQUENCE [LARGE SCALE GENOMIC DNA]</scope>
    <source>
        <strain evidence="8 9">DSM 17945</strain>
    </source>
</reference>
<evidence type="ECO:0000256" key="2">
    <source>
        <dbReference type="ARBA" id="ARBA00009077"/>
    </source>
</evidence>
<sequence length="449" mass="46567">MPRHATQQVHAGYEPAAPHRPVVPPIHQTTAFRFPDHATAASMFRLETPGFTYSRTGNPTVAVFENRLAALEGGIGAIATATGQAAVALSLLALLQGGNHLVASSQLYGGTVDLLTDTFADFGIEVTFADPADPPAWAAAVRPDTRAFFLEAITNPLATLPDLPALADPAHAAGVPVVVDSTLATPALYRPLEHGADVVVHSATKFLGGHGAVLGGAIVDGGTFDYGAAPDRWPQLARPKARYGGQTLVERHGRGAYLTLARSKFLHDLGPTLAPASAAQFIQGLETLDLRVARHTATALAVAEHLAGHPAVARVHHPGVAGHPSAALAARDFPDGVGSVFSFDLACGPEAVAPFLDALELFQLVVNVGDARSLVSHPATMTHCRLTRQQREAAGIAETTVRLSIGLECPDDLIADLDRALAVVSAAGPSVPAATPAVPETAAVTLEVR</sequence>
<dbReference type="InterPro" id="IPR015421">
    <property type="entry name" value="PyrdxlP-dep_Trfase_major"/>
</dbReference>
<keyword evidence="8" id="KW-0456">Lyase</keyword>
<dbReference type="PIRSF" id="PIRSF001434">
    <property type="entry name" value="CGS"/>
    <property type="match status" value="1"/>
</dbReference>